<dbReference type="Pfam" id="PF13837">
    <property type="entry name" value="Myb_DNA-bind_4"/>
    <property type="match status" value="1"/>
</dbReference>
<dbReference type="RefSeq" id="XP_014485202.1">
    <property type="nucleotide sequence ID" value="XM_014629716.1"/>
</dbReference>
<organism evidence="3 4">
    <name type="scientific">Dinoponera quadriceps</name>
    <name type="common">South American ant</name>
    <dbReference type="NCBI Taxonomy" id="609295"/>
    <lineage>
        <taxon>Eukaryota</taxon>
        <taxon>Metazoa</taxon>
        <taxon>Ecdysozoa</taxon>
        <taxon>Arthropoda</taxon>
        <taxon>Hexapoda</taxon>
        <taxon>Insecta</taxon>
        <taxon>Pterygota</taxon>
        <taxon>Neoptera</taxon>
        <taxon>Endopterygota</taxon>
        <taxon>Hymenoptera</taxon>
        <taxon>Apocrita</taxon>
        <taxon>Aculeata</taxon>
        <taxon>Formicoidea</taxon>
        <taxon>Formicidae</taxon>
        <taxon>Ponerinae</taxon>
        <taxon>Ponerini</taxon>
        <taxon>Dinoponera</taxon>
    </lineage>
</organism>
<dbReference type="PANTHER" id="PTHR47595:SF1">
    <property type="entry name" value="MYB_SANT-LIKE DNA-BINDING DOMAIN-CONTAINING PROTEIN"/>
    <property type="match status" value="1"/>
</dbReference>
<gene>
    <name evidence="4" type="primary">LOC106749855</name>
</gene>
<name>A0A6P3Y4Z4_DINQU</name>
<dbReference type="AlphaFoldDB" id="A0A6P3Y4Z4"/>
<proteinExistence type="predicted"/>
<dbReference type="GeneID" id="106749855"/>
<evidence type="ECO:0000313" key="4">
    <source>
        <dbReference type="RefSeq" id="XP_014485202.1"/>
    </source>
</evidence>
<sequence length="342" mass="39084">MPNLKLFDVDTKIVYTLEVSEEDAVKANQDSSFATQLLQNSLTTLTEKKIKTSSSSPKPGSPETVLLHDDDETSIATGKKSQITIDDSTEKSQTTTDDSTEKDGFRWSHEAILVFLEIYKEKEHLIVSGKISMKKFWNMIASELNEKGYIVTDIQCKSKMSGLRNTYKSTKDYNGKHAFTNRRWRYFDIMDEMYQKRPWVSPTSATSNNISTSSLSEHSVNVEKTGSSKPEVPSKRLKQLEKIMAIVGESSSERSRMHKEAMIRQDKLLDILEKIHTNIDDDRIKASSCNNELPLKRPRQFSTMEKLIAAIEESTIKRSKMHEEAMARQDKLLNVLERMLSK</sequence>
<dbReference type="KEGG" id="dqu:106749855"/>
<dbReference type="OrthoDB" id="7538052at2759"/>
<feature type="region of interest" description="Disordered" evidence="1">
    <location>
        <begin position="48"/>
        <end position="102"/>
    </location>
</feature>
<evidence type="ECO:0000259" key="2">
    <source>
        <dbReference type="Pfam" id="PF13837"/>
    </source>
</evidence>
<dbReference type="Gene3D" id="1.10.10.60">
    <property type="entry name" value="Homeodomain-like"/>
    <property type="match status" value="1"/>
</dbReference>
<protein>
    <submittedName>
        <fullName evidence="4">Uncharacterized protein LOC106749855</fullName>
    </submittedName>
</protein>
<reference evidence="4" key="1">
    <citation type="submission" date="2025-08" db="UniProtKB">
        <authorList>
            <consortium name="RefSeq"/>
        </authorList>
    </citation>
    <scope>IDENTIFICATION</scope>
</reference>
<feature type="compositionally biased region" description="Low complexity" evidence="1">
    <location>
        <begin position="201"/>
        <end position="219"/>
    </location>
</feature>
<feature type="compositionally biased region" description="Polar residues" evidence="1">
    <location>
        <begin position="74"/>
        <end position="97"/>
    </location>
</feature>
<feature type="domain" description="Myb/SANT-like DNA-binding" evidence="2">
    <location>
        <begin position="106"/>
        <end position="193"/>
    </location>
</feature>
<keyword evidence="3" id="KW-1185">Reference proteome</keyword>
<dbReference type="Proteomes" id="UP000515204">
    <property type="component" value="Unplaced"/>
</dbReference>
<accession>A0A6P3Y4Z4</accession>
<evidence type="ECO:0000256" key="1">
    <source>
        <dbReference type="SAM" id="MobiDB-lite"/>
    </source>
</evidence>
<feature type="compositionally biased region" description="Low complexity" evidence="1">
    <location>
        <begin position="52"/>
        <end position="64"/>
    </location>
</feature>
<feature type="region of interest" description="Disordered" evidence="1">
    <location>
        <begin position="201"/>
        <end position="233"/>
    </location>
</feature>
<evidence type="ECO:0000313" key="3">
    <source>
        <dbReference type="Proteomes" id="UP000515204"/>
    </source>
</evidence>
<dbReference type="InterPro" id="IPR044822">
    <property type="entry name" value="Myb_DNA-bind_4"/>
</dbReference>
<dbReference type="PANTHER" id="PTHR47595">
    <property type="entry name" value="HEAT SHOCK 70 KDA PROTEIN 14"/>
    <property type="match status" value="1"/>
</dbReference>